<feature type="region of interest" description="Disordered" evidence="1">
    <location>
        <begin position="179"/>
        <end position="212"/>
    </location>
</feature>
<organism evidence="2 3">
    <name type="scientific">Durusdinium trenchii</name>
    <dbReference type="NCBI Taxonomy" id="1381693"/>
    <lineage>
        <taxon>Eukaryota</taxon>
        <taxon>Sar</taxon>
        <taxon>Alveolata</taxon>
        <taxon>Dinophyceae</taxon>
        <taxon>Suessiales</taxon>
        <taxon>Symbiodiniaceae</taxon>
        <taxon>Durusdinium</taxon>
    </lineage>
</organism>
<protein>
    <submittedName>
        <fullName evidence="2">Uncharacterized protein</fullName>
    </submittedName>
</protein>
<feature type="compositionally biased region" description="Polar residues" evidence="1">
    <location>
        <begin position="12"/>
        <end position="26"/>
    </location>
</feature>
<comment type="caution">
    <text evidence="2">The sequence shown here is derived from an EMBL/GenBank/DDBJ whole genome shotgun (WGS) entry which is preliminary data.</text>
</comment>
<accession>A0ABP0QP61</accession>
<evidence type="ECO:0000313" key="2">
    <source>
        <dbReference type="EMBL" id="CAK9089230.1"/>
    </source>
</evidence>
<gene>
    <name evidence="2" type="ORF">CCMP2556_LOCUS42971</name>
</gene>
<dbReference type="Proteomes" id="UP001642484">
    <property type="component" value="Unassembled WGS sequence"/>
</dbReference>
<reference evidence="2 3" key="1">
    <citation type="submission" date="2024-02" db="EMBL/GenBank/DDBJ databases">
        <authorList>
            <person name="Chen Y."/>
            <person name="Shah S."/>
            <person name="Dougan E. K."/>
            <person name="Thang M."/>
            <person name="Chan C."/>
        </authorList>
    </citation>
    <scope>NUCLEOTIDE SEQUENCE [LARGE SCALE GENOMIC DNA]</scope>
</reference>
<proteinExistence type="predicted"/>
<feature type="region of interest" description="Disordered" evidence="1">
    <location>
        <begin position="1"/>
        <end position="40"/>
    </location>
</feature>
<evidence type="ECO:0000313" key="3">
    <source>
        <dbReference type="Proteomes" id="UP001642484"/>
    </source>
</evidence>
<name>A0ABP0QP61_9DINO</name>
<evidence type="ECO:0000256" key="1">
    <source>
        <dbReference type="SAM" id="MobiDB-lite"/>
    </source>
</evidence>
<dbReference type="EMBL" id="CAXAMN010024696">
    <property type="protein sequence ID" value="CAK9089230.1"/>
    <property type="molecule type" value="Genomic_DNA"/>
</dbReference>
<keyword evidence="3" id="KW-1185">Reference proteome</keyword>
<feature type="compositionally biased region" description="Basic and acidic residues" evidence="1">
    <location>
        <begin position="29"/>
        <end position="40"/>
    </location>
</feature>
<sequence>MSGEAVGHKQKSLQANLRQSHDSLSQELAKIDEQRESADRKIESLETQKLHIRQKLQSVDDKLHAAREVQRSCFAERDACRKAVADIEGQFRLQLREAEEEGLLATKEHEAAKKAEIQMLNVMDRPAHTVLDSLEHKRLRQTAVAADTALKACAAFVRDFGPFLEKNVEDEYESLQKVGQVTDYPSGKNEKEKDEAEAFAENSLVPSESESHSRLGLSLPGTFRLWFPWALHPAGDMGYR</sequence>